<dbReference type="STRING" id="643648.Slip_0660"/>
<evidence type="ECO:0000313" key="6">
    <source>
        <dbReference type="EMBL" id="ADI01443.1"/>
    </source>
</evidence>
<dbReference type="SUPFAM" id="SSF54862">
    <property type="entry name" value="4Fe-4S ferredoxins"/>
    <property type="match status" value="1"/>
</dbReference>
<organism evidence="6 7">
    <name type="scientific">Syntrophothermus lipocalidus (strain DSM 12680 / TGB-C1)</name>
    <dbReference type="NCBI Taxonomy" id="643648"/>
    <lineage>
        <taxon>Bacteria</taxon>
        <taxon>Bacillati</taxon>
        <taxon>Bacillota</taxon>
        <taxon>Clostridia</taxon>
        <taxon>Eubacteriales</taxon>
        <taxon>Syntrophomonadaceae</taxon>
        <taxon>Syntrophothermus</taxon>
    </lineage>
</organism>
<dbReference type="PROSITE" id="PS00198">
    <property type="entry name" value="4FE4S_FER_1"/>
    <property type="match status" value="1"/>
</dbReference>
<evidence type="ECO:0000256" key="4">
    <source>
        <dbReference type="ARBA" id="ARBA00023014"/>
    </source>
</evidence>
<dbReference type="eggNOG" id="COG1143">
    <property type="taxonomic scope" value="Bacteria"/>
</dbReference>
<dbReference type="GO" id="GO:0046872">
    <property type="term" value="F:metal ion binding"/>
    <property type="evidence" value="ECO:0007669"/>
    <property type="project" value="UniProtKB-KW"/>
</dbReference>
<dbReference type="Gene3D" id="3.30.70.3270">
    <property type="match status" value="1"/>
</dbReference>
<evidence type="ECO:0000313" key="7">
    <source>
        <dbReference type="Proteomes" id="UP000000378"/>
    </source>
</evidence>
<dbReference type="AlphaFoldDB" id="D7CL58"/>
<feature type="domain" description="4Fe-4S ferredoxin-type" evidence="5">
    <location>
        <begin position="34"/>
        <end position="63"/>
    </location>
</feature>
<dbReference type="PROSITE" id="PS51379">
    <property type="entry name" value="4FE4S_FER_2"/>
    <property type="match status" value="2"/>
</dbReference>
<dbReference type="InterPro" id="IPR050572">
    <property type="entry name" value="Fe-S_Ferredoxin"/>
</dbReference>
<evidence type="ECO:0000256" key="1">
    <source>
        <dbReference type="ARBA" id="ARBA00022485"/>
    </source>
</evidence>
<dbReference type="Proteomes" id="UP000000378">
    <property type="component" value="Chromosome"/>
</dbReference>
<feature type="domain" description="4Fe-4S ferredoxin-type" evidence="5">
    <location>
        <begin position="65"/>
        <end position="94"/>
    </location>
</feature>
<evidence type="ECO:0000256" key="3">
    <source>
        <dbReference type="ARBA" id="ARBA00023004"/>
    </source>
</evidence>
<gene>
    <name evidence="6" type="ordered locus">Slip_0660</name>
</gene>
<reference evidence="6 7" key="2">
    <citation type="journal article" date="2010" name="Stand. Genomic Sci.">
        <title>Complete genome sequence of Syntrophothermus lipocalidus type strain (TGB-C1).</title>
        <authorList>
            <person name="Djao O.D."/>
            <person name="Zhang X."/>
            <person name="Lucas S."/>
            <person name="Lapidus A."/>
            <person name="Del Rio T.G."/>
            <person name="Nolan M."/>
            <person name="Tice H."/>
            <person name="Cheng J.F."/>
            <person name="Han C."/>
            <person name="Tapia R."/>
            <person name="Goodwin L."/>
            <person name="Pitluck S."/>
            <person name="Liolios K."/>
            <person name="Ivanova N."/>
            <person name="Mavromatis K."/>
            <person name="Mikhailova N."/>
            <person name="Ovchinnikova G."/>
            <person name="Pati A."/>
            <person name="Brambilla E."/>
            <person name="Chen A."/>
            <person name="Palaniappan K."/>
            <person name="Land M."/>
            <person name="Hauser L."/>
            <person name="Chang Y.J."/>
            <person name="Jeffries C.D."/>
            <person name="Rohde M."/>
            <person name="Sikorski J."/>
            <person name="Spring S."/>
            <person name="Goker M."/>
            <person name="Detter J.C."/>
            <person name="Woyke T."/>
            <person name="Bristow J."/>
            <person name="Eisen J.A."/>
            <person name="Markowitz V."/>
            <person name="Hugenholtz P."/>
            <person name="Kyrpides N.C."/>
            <person name="Klenk H.P."/>
        </authorList>
    </citation>
    <scope>NUCLEOTIDE SEQUENCE [LARGE SCALE GENOMIC DNA]</scope>
    <source>
        <strain evidence="7">DSM 12680 / TGB-C1</strain>
    </source>
</reference>
<evidence type="ECO:0000256" key="2">
    <source>
        <dbReference type="ARBA" id="ARBA00022723"/>
    </source>
</evidence>
<dbReference type="InterPro" id="IPR017896">
    <property type="entry name" value="4Fe4S_Fe-S-bd"/>
</dbReference>
<reference evidence="7" key="1">
    <citation type="journal article" date="2010" name="Stand. Genomic Sci.">
        <title>Complete genome sequence of Syntrophothermus lipocalidus type strain (TGB-C1T).</title>
        <authorList>
            <consortium name="US DOE Joint Genome Institute (JGI-PGF)"/>
            <person name="Djao O."/>
            <person name="Zhang X."/>
            <person name="Lucas S."/>
            <person name="Lapidus A."/>
            <person name="Glavina Del Rio T."/>
            <person name="Nolan M."/>
            <person name="Tice H."/>
            <person name="Cheng J."/>
            <person name="Han C."/>
            <person name="Tapia R."/>
            <person name="Goodwin L."/>
            <person name="Pitluck S."/>
            <person name="Liolios K."/>
            <person name="Ivanova N."/>
            <person name="Mavromatis K."/>
            <person name="Mikhailova N."/>
            <person name="Ovchinnikova G."/>
            <person name="Pati A."/>
            <person name="Brambilla E."/>
            <person name="Chen A."/>
            <person name="Palaniappan K."/>
            <person name="Land M."/>
            <person name="Hauser L."/>
            <person name="Chang Y."/>
            <person name="Jeffries C."/>
            <person name="Rohde M."/>
            <person name="Sikorski J."/>
            <person name="Spring S."/>
            <person name="Goker M."/>
            <person name="Detter J."/>
            <person name="Woyke T."/>
            <person name="Bristow J."/>
            <person name="Eisen J."/>
            <person name="Markowitz V."/>
            <person name="Hugenholtz P."/>
            <person name="Kyrpides N."/>
            <person name="Klenk H."/>
        </authorList>
    </citation>
    <scope>NUCLEOTIDE SEQUENCE [LARGE SCALE GENOMIC DNA]</scope>
    <source>
        <strain evidence="7">DSM 12680 / TGB-C1</strain>
    </source>
</reference>
<dbReference type="HOGENOM" id="CLU_067218_4_6_9"/>
<dbReference type="PANTHER" id="PTHR43687">
    <property type="entry name" value="ADENYLYLSULFATE REDUCTASE, BETA SUBUNIT"/>
    <property type="match status" value="1"/>
</dbReference>
<proteinExistence type="predicted"/>
<dbReference type="PANTHER" id="PTHR43687:SF1">
    <property type="entry name" value="FERREDOXIN III"/>
    <property type="match status" value="1"/>
</dbReference>
<dbReference type="InterPro" id="IPR017900">
    <property type="entry name" value="4Fe4S_Fe_S_CS"/>
</dbReference>
<keyword evidence="1" id="KW-0004">4Fe-4S</keyword>
<dbReference type="Pfam" id="PF12838">
    <property type="entry name" value="Fer4_7"/>
    <property type="match status" value="1"/>
</dbReference>
<keyword evidence="3" id="KW-0408">Iron</keyword>
<keyword evidence="2" id="KW-0479">Metal-binding</keyword>
<dbReference type="KEGG" id="slp:Slip_0660"/>
<dbReference type="EMBL" id="CP002048">
    <property type="protein sequence ID" value="ADI01443.1"/>
    <property type="molecule type" value="Genomic_DNA"/>
</dbReference>
<protein>
    <submittedName>
        <fullName evidence="6">4Fe-4S ferredoxin iron-sulfur binding domain protein</fullName>
    </submittedName>
</protein>
<sequence>MPGMLIQVFKNLFSRPATRGYPYQPREPFRAARGTLMLDIDKCIVCGACEKACPAGAIEVKPKEHLYKYDPYSCIVCGNCVEACPTGCFEITSEWRKPVTEMRTMVWEVTRTKKRAERMA</sequence>
<keyword evidence="7" id="KW-1185">Reference proteome</keyword>
<accession>D7CL58</accession>
<keyword evidence="4" id="KW-0411">Iron-sulfur</keyword>
<name>D7CL58_SYNLT</name>
<evidence type="ECO:0000259" key="5">
    <source>
        <dbReference type="PROSITE" id="PS51379"/>
    </source>
</evidence>
<dbReference type="GO" id="GO:0051539">
    <property type="term" value="F:4 iron, 4 sulfur cluster binding"/>
    <property type="evidence" value="ECO:0007669"/>
    <property type="project" value="UniProtKB-KW"/>
</dbReference>